<dbReference type="EMBL" id="ML996257">
    <property type="protein sequence ID" value="KAF2729064.1"/>
    <property type="molecule type" value="Genomic_DNA"/>
</dbReference>
<evidence type="ECO:0000313" key="4">
    <source>
        <dbReference type="Proteomes" id="UP000799444"/>
    </source>
</evidence>
<dbReference type="GO" id="GO:0032259">
    <property type="term" value="P:methylation"/>
    <property type="evidence" value="ECO:0007669"/>
    <property type="project" value="UniProtKB-KW"/>
</dbReference>
<dbReference type="Proteomes" id="UP000799444">
    <property type="component" value="Unassembled WGS sequence"/>
</dbReference>
<dbReference type="PANTHER" id="PTHR34598">
    <property type="entry name" value="BLL6449 PROTEIN"/>
    <property type="match status" value="1"/>
</dbReference>
<keyword evidence="3" id="KW-0808">Transferase</keyword>
<evidence type="ECO:0000256" key="2">
    <source>
        <dbReference type="ARBA" id="ARBA00023604"/>
    </source>
</evidence>
<dbReference type="InterPro" id="IPR044053">
    <property type="entry name" value="AsaB-like"/>
</dbReference>
<reference evidence="3" key="1">
    <citation type="journal article" date="2020" name="Stud. Mycol.">
        <title>101 Dothideomycetes genomes: a test case for predicting lifestyles and emergence of pathogens.</title>
        <authorList>
            <person name="Haridas S."/>
            <person name="Albert R."/>
            <person name="Binder M."/>
            <person name="Bloem J."/>
            <person name="Labutti K."/>
            <person name="Salamov A."/>
            <person name="Andreopoulos B."/>
            <person name="Baker S."/>
            <person name="Barry K."/>
            <person name="Bills G."/>
            <person name="Bluhm B."/>
            <person name="Cannon C."/>
            <person name="Castanera R."/>
            <person name="Culley D."/>
            <person name="Daum C."/>
            <person name="Ezra D."/>
            <person name="Gonzalez J."/>
            <person name="Henrissat B."/>
            <person name="Kuo A."/>
            <person name="Liang C."/>
            <person name="Lipzen A."/>
            <person name="Lutzoni F."/>
            <person name="Magnuson J."/>
            <person name="Mondo S."/>
            <person name="Nolan M."/>
            <person name="Ohm R."/>
            <person name="Pangilinan J."/>
            <person name="Park H.-J."/>
            <person name="Ramirez L."/>
            <person name="Alfaro M."/>
            <person name="Sun H."/>
            <person name="Tritt A."/>
            <person name="Yoshinaga Y."/>
            <person name="Zwiers L.-H."/>
            <person name="Turgeon B."/>
            <person name="Goodwin S."/>
            <person name="Spatafora J."/>
            <person name="Crous P."/>
            <person name="Grigoriev I."/>
        </authorList>
    </citation>
    <scope>NUCLEOTIDE SEQUENCE</scope>
    <source>
        <strain evidence="3">CBS 125425</strain>
    </source>
</reference>
<sequence length="284" mass="32202">MRFLEPWDASKGNPYIRVQPAEGFDRMNFTWKDHHVPITNARPTKSTFALDKHGFTYADDTISPSLITALRSNEADTVKATYYPHVEDFVRGLTGASRIIIFDHTLRKRRASLSKTSNEDGAEQPATMVHCDQSPKGALRRLRQNIAPDEDVEQILKGRVQMINVWRPLTEPVRDWPLATMQWTRESKESMFPCDLVRGEWEERGQTATFVHGEDQKWWYLDGQGCGEVTVIKIWDSLGEGEGEGEGVSQFCAHAAFQHPNAPEGGVPRESIEVRCLVIHEPDA</sequence>
<protein>
    <submittedName>
        <fullName evidence="3">Methyltransferase</fullName>
    </submittedName>
</protein>
<comment type="similarity">
    <text evidence="2">Belongs to the asaB hydroxylase/desaturase family.</text>
</comment>
<dbReference type="NCBIfam" id="NF041278">
    <property type="entry name" value="CmcJ_NvfI_EfuI"/>
    <property type="match status" value="1"/>
</dbReference>
<organism evidence="3 4">
    <name type="scientific">Polyplosphaeria fusca</name>
    <dbReference type="NCBI Taxonomy" id="682080"/>
    <lineage>
        <taxon>Eukaryota</taxon>
        <taxon>Fungi</taxon>
        <taxon>Dikarya</taxon>
        <taxon>Ascomycota</taxon>
        <taxon>Pezizomycotina</taxon>
        <taxon>Dothideomycetes</taxon>
        <taxon>Pleosporomycetidae</taxon>
        <taxon>Pleosporales</taxon>
        <taxon>Tetraplosphaeriaceae</taxon>
        <taxon>Polyplosphaeria</taxon>
    </lineage>
</organism>
<dbReference type="AlphaFoldDB" id="A0A9P4QQ69"/>
<dbReference type="GO" id="GO:0008168">
    <property type="term" value="F:methyltransferase activity"/>
    <property type="evidence" value="ECO:0007669"/>
    <property type="project" value="UniProtKB-KW"/>
</dbReference>
<proteinExistence type="inferred from homology"/>
<evidence type="ECO:0000256" key="1">
    <source>
        <dbReference type="ARBA" id="ARBA00023002"/>
    </source>
</evidence>
<accession>A0A9P4QQ69</accession>
<gene>
    <name evidence="3" type="ORF">EJ04DRAFT_538057</name>
</gene>
<evidence type="ECO:0000313" key="3">
    <source>
        <dbReference type="EMBL" id="KAF2729064.1"/>
    </source>
</evidence>
<dbReference type="OrthoDB" id="412788at2759"/>
<comment type="caution">
    <text evidence="3">The sequence shown here is derived from an EMBL/GenBank/DDBJ whole genome shotgun (WGS) entry which is preliminary data.</text>
</comment>
<keyword evidence="3" id="KW-0489">Methyltransferase</keyword>
<dbReference type="GO" id="GO:0016491">
    <property type="term" value="F:oxidoreductase activity"/>
    <property type="evidence" value="ECO:0007669"/>
    <property type="project" value="UniProtKB-KW"/>
</dbReference>
<name>A0A9P4QQ69_9PLEO</name>
<keyword evidence="1" id="KW-0560">Oxidoreductase</keyword>
<dbReference type="PANTHER" id="PTHR34598:SF3">
    <property type="entry name" value="OXIDOREDUCTASE AN1597"/>
    <property type="match status" value="1"/>
</dbReference>
<keyword evidence="4" id="KW-1185">Reference proteome</keyword>